<keyword evidence="1" id="KW-0472">Membrane</keyword>
<keyword evidence="3" id="KW-1185">Reference proteome</keyword>
<accession>A0A165SWP9</accession>
<dbReference type="Proteomes" id="UP000076761">
    <property type="component" value="Unassembled WGS sequence"/>
</dbReference>
<keyword evidence="1" id="KW-1133">Transmembrane helix</keyword>
<feature type="transmembrane region" description="Helical" evidence="1">
    <location>
        <begin position="6"/>
        <end position="25"/>
    </location>
</feature>
<dbReference type="AlphaFoldDB" id="A0A165SWP9"/>
<dbReference type="EMBL" id="KV425570">
    <property type="protein sequence ID" value="KZT25792.1"/>
    <property type="molecule type" value="Genomic_DNA"/>
</dbReference>
<sequence length="63" mass="7097">MLNWIATDLFAVSLALLSVVLIAHYRRTQGRSYPPGPPAYPLVGNILHVSPKGAWLKFMEYKK</sequence>
<gene>
    <name evidence="2" type="ORF">NEOLEDRAFT_340685</name>
</gene>
<proteinExistence type="predicted"/>
<evidence type="ECO:0000313" key="2">
    <source>
        <dbReference type="EMBL" id="KZT25792.1"/>
    </source>
</evidence>
<dbReference type="OrthoDB" id="1055148at2759"/>
<reference evidence="2 3" key="1">
    <citation type="journal article" date="2016" name="Mol. Biol. Evol.">
        <title>Comparative Genomics of Early-Diverging Mushroom-Forming Fungi Provides Insights into the Origins of Lignocellulose Decay Capabilities.</title>
        <authorList>
            <person name="Nagy L.G."/>
            <person name="Riley R."/>
            <person name="Tritt A."/>
            <person name="Adam C."/>
            <person name="Daum C."/>
            <person name="Floudas D."/>
            <person name="Sun H."/>
            <person name="Yadav J.S."/>
            <person name="Pangilinan J."/>
            <person name="Larsson K.H."/>
            <person name="Matsuura K."/>
            <person name="Barry K."/>
            <person name="Labutti K."/>
            <person name="Kuo R."/>
            <person name="Ohm R.A."/>
            <person name="Bhattacharya S.S."/>
            <person name="Shirouzu T."/>
            <person name="Yoshinaga Y."/>
            <person name="Martin F.M."/>
            <person name="Grigoriev I.V."/>
            <person name="Hibbett D.S."/>
        </authorList>
    </citation>
    <scope>NUCLEOTIDE SEQUENCE [LARGE SCALE GENOMIC DNA]</scope>
    <source>
        <strain evidence="2 3">HHB14362 ss-1</strain>
    </source>
</reference>
<name>A0A165SWP9_9AGAM</name>
<evidence type="ECO:0000256" key="1">
    <source>
        <dbReference type="SAM" id="Phobius"/>
    </source>
</evidence>
<protein>
    <recommendedName>
        <fullName evidence="4">Cytochrome P450</fullName>
    </recommendedName>
</protein>
<keyword evidence="1" id="KW-0812">Transmembrane</keyword>
<organism evidence="2 3">
    <name type="scientific">Neolentinus lepideus HHB14362 ss-1</name>
    <dbReference type="NCBI Taxonomy" id="1314782"/>
    <lineage>
        <taxon>Eukaryota</taxon>
        <taxon>Fungi</taxon>
        <taxon>Dikarya</taxon>
        <taxon>Basidiomycota</taxon>
        <taxon>Agaricomycotina</taxon>
        <taxon>Agaricomycetes</taxon>
        <taxon>Gloeophyllales</taxon>
        <taxon>Gloeophyllaceae</taxon>
        <taxon>Neolentinus</taxon>
    </lineage>
</organism>
<evidence type="ECO:0008006" key="4">
    <source>
        <dbReference type="Google" id="ProtNLM"/>
    </source>
</evidence>
<dbReference type="InParanoid" id="A0A165SWP9"/>
<evidence type="ECO:0000313" key="3">
    <source>
        <dbReference type="Proteomes" id="UP000076761"/>
    </source>
</evidence>